<comment type="subcellular location">
    <subcellularLocation>
        <location evidence="1">Cytoplasm</location>
        <location evidence="1">Cytosol</location>
    </subcellularLocation>
</comment>
<protein>
    <recommendedName>
        <fullName evidence="6">Translation initiation factor eIF2B subunit beta</fullName>
    </recommendedName>
    <alternativeName>
        <fullName evidence="7">eIF2B GDP-GTP exchange factor subunit beta</fullName>
    </alternativeName>
</protein>
<feature type="compositionally biased region" description="Basic and acidic residues" evidence="10">
    <location>
        <begin position="19"/>
        <end position="37"/>
    </location>
</feature>
<evidence type="ECO:0000313" key="12">
    <source>
        <dbReference type="RefSeq" id="XP_026190858.1"/>
    </source>
</evidence>
<dbReference type="GO" id="GO:0005851">
    <property type="term" value="C:eukaryotic translation initiation factor 2B complex"/>
    <property type="evidence" value="ECO:0007669"/>
    <property type="project" value="TreeGrafter"/>
</dbReference>
<comment type="subunit">
    <text evidence="8">Component of the translation initiation factor 2B (eIF2B) complex which is a heterodecamer of two sets of five different subunits: alpha, beta, gamma, delta and epsilon. Subunits alpha, beta and delta comprise a regulatory subcomplex and subunits epsilon and gamma comprise a catalytic subcomplex. Within the complex, the hexameric regulatory complex resides at the center, with the two heterodimeric catalytic subcomplexes bound on opposite sides.</text>
</comment>
<organism evidence="11 12">
    <name type="scientific">Cyclospora cayetanensis</name>
    <dbReference type="NCBI Taxonomy" id="88456"/>
    <lineage>
        <taxon>Eukaryota</taxon>
        <taxon>Sar</taxon>
        <taxon>Alveolata</taxon>
        <taxon>Apicomplexa</taxon>
        <taxon>Conoidasida</taxon>
        <taxon>Coccidia</taxon>
        <taxon>Eucoccidiorida</taxon>
        <taxon>Eimeriorina</taxon>
        <taxon>Eimeriidae</taxon>
        <taxon>Cyclospora</taxon>
    </lineage>
</organism>
<feature type="region of interest" description="Disordered" evidence="10">
    <location>
        <begin position="1"/>
        <end position="43"/>
    </location>
</feature>
<evidence type="ECO:0000256" key="2">
    <source>
        <dbReference type="ARBA" id="ARBA00007251"/>
    </source>
</evidence>
<gene>
    <name evidence="12" type="primary">LOC34620845</name>
</gene>
<evidence type="ECO:0000256" key="6">
    <source>
        <dbReference type="ARBA" id="ARBA00044122"/>
    </source>
</evidence>
<evidence type="ECO:0000256" key="4">
    <source>
        <dbReference type="ARBA" id="ARBA00022540"/>
    </source>
</evidence>
<dbReference type="GO" id="GO:0005085">
    <property type="term" value="F:guanyl-nucleotide exchange factor activity"/>
    <property type="evidence" value="ECO:0007669"/>
    <property type="project" value="TreeGrafter"/>
</dbReference>
<dbReference type="Pfam" id="PF01008">
    <property type="entry name" value="IF-2B"/>
    <property type="match status" value="1"/>
</dbReference>
<feature type="compositionally biased region" description="Polar residues" evidence="10">
    <location>
        <begin position="139"/>
        <end position="156"/>
    </location>
</feature>
<evidence type="ECO:0000256" key="9">
    <source>
        <dbReference type="RuleBase" id="RU003814"/>
    </source>
</evidence>
<keyword evidence="5" id="KW-0648">Protein biosynthesis</keyword>
<reference evidence="12" key="1">
    <citation type="submission" date="2025-08" db="UniProtKB">
        <authorList>
            <consortium name="RefSeq"/>
        </authorList>
    </citation>
    <scope>IDENTIFICATION</scope>
</reference>
<dbReference type="GO" id="GO:0003743">
    <property type="term" value="F:translation initiation factor activity"/>
    <property type="evidence" value="ECO:0007669"/>
    <property type="project" value="UniProtKB-KW"/>
</dbReference>
<feature type="region of interest" description="Disordered" evidence="10">
    <location>
        <begin position="136"/>
        <end position="156"/>
    </location>
</feature>
<sequence length="480" mass="51938">MEGRPHKAPEPPACPPLPPHDHSQKQQRDAEEWHERGVATANRNAEADAGADMAAAAAVEAAEAAAASGALTVAAVASAAAATNTPEARVTDAEELWPPPPLLQHSPPKYCLCCAITAQRESSTGGNNNCNSSGNNHSTDTCAPSDASSASGSCTEGKGNNNWTAPFVEAFLQQLRRRELRGSHMSAKRTAETLKRVVDAVPWTTTQELVDVVTGIGRRLICAAPLDLLVANVVRRVLCIFRTEHYKHQDAHRQSLKPTGTLWGAGYTGGEGEGRYKGSERQLAVRGLRQQQPQQRAKWVAERAAPSMASYFDPYAAVDARDFLLPVPPTVKQSIFESMSELLAEIDSLWEDGEEIRMSCFHDGDCILTYGYSLAVERLLIAVHEKNQKLQQAARRSSSSSSMHVLLGTVAVLSSGGVVTMVPEGLKMGNVSIRIPMFDYVPRSLVSVFITDVGAIDPSYLFTLSRQRYHVDDIALSIVD</sequence>
<keyword evidence="11" id="KW-1185">Reference proteome</keyword>
<keyword evidence="4 12" id="KW-0396">Initiation factor</keyword>
<name>A0A6P6RSS7_9EIME</name>
<evidence type="ECO:0000256" key="3">
    <source>
        <dbReference type="ARBA" id="ARBA00022490"/>
    </source>
</evidence>
<proteinExistence type="inferred from homology"/>
<dbReference type="PANTHER" id="PTHR45859">
    <property type="entry name" value="TRANSLATION INITIATION FACTOR EIF-2B SUBUNIT BETA"/>
    <property type="match status" value="1"/>
</dbReference>
<evidence type="ECO:0000256" key="1">
    <source>
        <dbReference type="ARBA" id="ARBA00004514"/>
    </source>
</evidence>
<dbReference type="Gene3D" id="3.40.50.10470">
    <property type="entry name" value="Translation initiation factor eif-2b, domain 2"/>
    <property type="match status" value="1"/>
</dbReference>
<dbReference type="RefSeq" id="XP_026190858.1">
    <property type="nucleotide sequence ID" value="XM_026335073.1"/>
</dbReference>
<dbReference type="InterPro" id="IPR051855">
    <property type="entry name" value="eIF2B_beta_subunit"/>
</dbReference>
<accession>A0A6P6RSS7</accession>
<dbReference type="InterPro" id="IPR037171">
    <property type="entry name" value="NagB/RpiA_transferase-like"/>
</dbReference>
<evidence type="ECO:0000256" key="8">
    <source>
        <dbReference type="ARBA" id="ARBA00046432"/>
    </source>
</evidence>
<dbReference type="PANTHER" id="PTHR45859:SF1">
    <property type="entry name" value="TRANSLATION INITIATION FACTOR EIF-2B SUBUNIT BETA"/>
    <property type="match status" value="1"/>
</dbReference>
<comment type="similarity">
    <text evidence="2 9">Belongs to the eIF-2B alpha/beta/delta subunits family.</text>
</comment>
<evidence type="ECO:0000313" key="11">
    <source>
        <dbReference type="Proteomes" id="UP000515125"/>
    </source>
</evidence>
<dbReference type="OrthoDB" id="269919at2759"/>
<dbReference type="SUPFAM" id="SSF100950">
    <property type="entry name" value="NagB/RpiA/CoA transferase-like"/>
    <property type="match status" value="1"/>
</dbReference>
<keyword evidence="3" id="KW-0963">Cytoplasm</keyword>
<dbReference type="InterPro" id="IPR042529">
    <property type="entry name" value="IF_2B-like_C"/>
</dbReference>
<evidence type="ECO:0000256" key="5">
    <source>
        <dbReference type="ARBA" id="ARBA00022917"/>
    </source>
</evidence>
<dbReference type="Proteomes" id="UP000515125">
    <property type="component" value="Unplaced"/>
</dbReference>
<evidence type="ECO:0000256" key="10">
    <source>
        <dbReference type="SAM" id="MobiDB-lite"/>
    </source>
</evidence>
<dbReference type="GeneID" id="34620845"/>
<evidence type="ECO:0000256" key="7">
    <source>
        <dbReference type="ARBA" id="ARBA00044228"/>
    </source>
</evidence>
<dbReference type="AlphaFoldDB" id="A0A6P6RSS7"/>
<dbReference type="InterPro" id="IPR000649">
    <property type="entry name" value="IF-2B-related"/>
</dbReference>
<dbReference type="GO" id="GO:0005829">
    <property type="term" value="C:cytosol"/>
    <property type="evidence" value="ECO:0007669"/>
    <property type="project" value="UniProtKB-SubCell"/>
</dbReference>